<evidence type="ECO:0000313" key="3">
    <source>
        <dbReference type="Proteomes" id="UP001239522"/>
    </source>
</evidence>
<dbReference type="RefSeq" id="WP_306051891.1">
    <property type="nucleotide sequence ID" value="NZ_CP120997.1"/>
</dbReference>
<evidence type="ECO:0000259" key="1">
    <source>
        <dbReference type="Pfam" id="PF11716"/>
    </source>
</evidence>
<protein>
    <submittedName>
        <fullName evidence="2">Maleylpyruvate isomerase family mycothiol-dependent enzyme</fullName>
    </submittedName>
</protein>
<dbReference type="Gene3D" id="1.20.120.450">
    <property type="entry name" value="dinb family like domain"/>
    <property type="match status" value="1"/>
</dbReference>
<gene>
    <name evidence="2" type="ORF">P8A18_04070</name>
</gene>
<dbReference type="NCBIfam" id="TIGR03083">
    <property type="entry name" value="maleylpyruvate isomerase family mycothiol-dependent enzyme"/>
    <property type="match status" value="1"/>
</dbReference>
<dbReference type="SUPFAM" id="SSF109854">
    <property type="entry name" value="DinB/YfiT-like putative metalloenzymes"/>
    <property type="match status" value="1"/>
</dbReference>
<name>A0ABY9HDT6_9ACTN</name>
<feature type="domain" description="Mycothiol-dependent maleylpyruvate isomerase metal-binding" evidence="1">
    <location>
        <begin position="19"/>
        <end position="107"/>
    </location>
</feature>
<sequence length="233" mass="25687">MTAAGTGHDPAEQYRAYRRTRQNITGLVTRTPDTAFAGVPACPDWSVRDLIGHLVHICESFVALEDNQIDLRPSEGVGLPGLLDRWDALDGELREALDRTPELRRRILLLDVFSHEIDLRVGLGETVAPHRHPAFPGALDLATMGFGLALHGGNLPALRIDTPERDWVVGEGAPVATVHGPAFDVFRSLTGRRTWHQIEDLRWSGDPSVTWMPAFAWGPFAPPAKEVEPVRGF</sequence>
<keyword evidence="3" id="KW-1185">Reference proteome</keyword>
<keyword evidence="2" id="KW-0413">Isomerase</keyword>
<accession>A0ABY9HDT6</accession>
<dbReference type="GO" id="GO:0016853">
    <property type="term" value="F:isomerase activity"/>
    <property type="evidence" value="ECO:0007669"/>
    <property type="project" value="UniProtKB-KW"/>
</dbReference>
<organism evidence="2 3">
    <name type="scientific">Streptomyces castrisilvae</name>
    <dbReference type="NCBI Taxonomy" id="3033811"/>
    <lineage>
        <taxon>Bacteria</taxon>
        <taxon>Bacillati</taxon>
        <taxon>Actinomycetota</taxon>
        <taxon>Actinomycetes</taxon>
        <taxon>Kitasatosporales</taxon>
        <taxon>Streptomycetaceae</taxon>
        <taxon>Streptomyces</taxon>
    </lineage>
</organism>
<dbReference type="InterPro" id="IPR034660">
    <property type="entry name" value="DinB/YfiT-like"/>
</dbReference>
<proteinExistence type="predicted"/>
<dbReference type="InterPro" id="IPR024344">
    <property type="entry name" value="MDMPI_metal-binding"/>
</dbReference>
<dbReference type="Pfam" id="PF11716">
    <property type="entry name" value="MDMPI_N"/>
    <property type="match status" value="1"/>
</dbReference>
<reference evidence="2 3" key="1">
    <citation type="submission" date="2023-03" db="EMBL/GenBank/DDBJ databases">
        <title>Isolation and description of six Streptomyces strains from soil environments, able to metabolize different microbial glucans.</title>
        <authorList>
            <person name="Widen T."/>
            <person name="Larsbrink J."/>
        </authorList>
    </citation>
    <scope>NUCLEOTIDE SEQUENCE [LARGE SCALE GENOMIC DNA]</scope>
    <source>
        <strain evidence="2 3">Mut1</strain>
    </source>
</reference>
<evidence type="ECO:0000313" key="2">
    <source>
        <dbReference type="EMBL" id="WLQ32677.1"/>
    </source>
</evidence>
<dbReference type="EMBL" id="CP120997">
    <property type="protein sequence ID" value="WLQ32677.1"/>
    <property type="molecule type" value="Genomic_DNA"/>
</dbReference>
<dbReference type="InterPro" id="IPR017517">
    <property type="entry name" value="Maleyloyr_isom"/>
</dbReference>
<dbReference type="Proteomes" id="UP001239522">
    <property type="component" value="Chromosome"/>
</dbReference>